<dbReference type="Gene3D" id="3.30.780.10">
    <property type="entry name" value="SUI1-like domain"/>
    <property type="match status" value="1"/>
</dbReference>
<keyword evidence="2" id="KW-0810">Translation regulation</keyword>
<proteinExistence type="inferred from homology"/>
<dbReference type="Proteomes" id="UP000601055">
    <property type="component" value="Unassembled WGS sequence"/>
</dbReference>
<sequence length="134" mass="14743">MHFNLCICGKKIKLKTVAKEKKKIISDFGGIMYSTDSSFVYDEETPSTEEPITNAQQDLRVTLDRKNRGGKAVTLITGFRGSEEKLVLLGKMLKTKCGVGGAAKDGEILIQGDFRDKVILILQKEGYKVKKSGG</sequence>
<dbReference type="SUPFAM" id="SSF55159">
    <property type="entry name" value="eIF1-like"/>
    <property type="match status" value="1"/>
</dbReference>
<dbReference type="CDD" id="cd11567">
    <property type="entry name" value="YciH_like"/>
    <property type="match status" value="1"/>
</dbReference>
<keyword evidence="5" id="KW-0396">Initiation factor</keyword>
<evidence type="ECO:0000313" key="6">
    <source>
        <dbReference type="Proteomes" id="UP000601055"/>
    </source>
</evidence>
<evidence type="ECO:0000259" key="4">
    <source>
        <dbReference type="PROSITE" id="PS50296"/>
    </source>
</evidence>
<comment type="caution">
    <text evidence="5">The sequence shown here is derived from an EMBL/GenBank/DDBJ whole genome shotgun (WGS) entry which is preliminary data.</text>
</comment>
<keyword evidence="3" id="KW-0648">Protein biosynthesis</keyword>
<evidence type="ECO:0000256" key="3">
    <source>
        <dbReference type="ARBA" id="ARBA00022917"/>
    </source>
</evidence>
<dbReference type="Pfam" id="PF01253">
    <property type="entry name" value="SUI1"/>
    <property type="match status" value="1"/>
</dbReference>
<dbReference type="GO" id="GO:0003729">
    <property type="term" value="F:mRNA binding"/>
    <property type="evidence" value="ECO:0007669"/>
    <property type="project" value="TreeGrafter"/>
</dbReference>
<dbReference type="PROSITE" id="PS50296">
    <property type="entry name" value="SUI1"/>
    <property type="match status" value="1"/>
</dbReference>
<dbReference type="GO" id="GO:0002188">
    <property type="term" value="P:translation reinitiation"/>
    <property type="evidence" value="ECO:0007669"/>
    <property type="project" value="TreeGrafter"/>
</dbReference>
<dbReference type="InterPro" id="IPR050318">
    <property type="entry name" value="DENR/SUI1_TIF"/>
</dbReference>
<feature type="domain" description="SUI1" evidence="4">
    <location>
        <begin position="66"/>
        <end position="126"/>
    </location>
</feature>
<dbReference type="GO" id="GO:0003743">
    <property type="term" value="F:translation initiation factor activity"/>
    <property type="evidence" value="ECO:0007669"/>
    <property type="project" value="UniProtKB-KW"/>
</dbReference>
<dbReference type="PANTHER" id="PTHR12789:SF0">
    <property type="entry name" value="DENSITY-REGULATED PROTEIN"/>
    <property type="match status" value="1"/>
</dbReference>
<dbReference type="GO" id="GO:0001731">
    <property type="term" value="P:formation of translation preinitiation complex"/>
    <property type="evidence" value="ECO:0007669"/>
    <property type="project" value="TreeGrafter"/>
</dbReference>
<dbReference type="InterPro" id="IPR005872">
    <property type="entry name" value="SUI1_arc_bac"/>
</dbReference>
<comment type="similarity">
    <text evidence="1">Belongs to the SUI1 family.</text>
</comment>
<organism evidence="5 6">
    <name type="scientific">Pedobacter planticolens</name>
    <dbReference type="NCBI Taxonomy" id="2679964"/>
    <lineage>
        <taxon>Bacteria</taxon>
        <taxon>Pseudomonadati</taxon>
        <taxon>Bacteroidota</taxon>
        <taxon>Sphingobacteriia</taxon>
        <taxon>Sphingobacteriales</taxon>
        <taxon>Sphingobacteriaceae</taxon>
        <taxon>Pedobacter</taxon>
    </lineage>
</organism>
<protein>
    <submittedName>
        <fullName evidence="5">Translation initiation factor</fullName>
    </submittedName>
</protein>
<keyword evidence="6" id="KW-1185">Reference proteome</keyword>
<dbReference type="PANTHER" id="PTHR12789">
    <property type="entry name" value="DENSITY-REGULATED PROTEIN HOMOLOG"/>
    <property type="match status" value="1"/>
</dbReference>
<dbReference type="AlphaFoldDB" id="A0A923DXS2"/>
<dbReference type="InterPro" id="IPR036877">
    <property type="entry name" value="SUI1_dom_sf"/>
</dbReference>
<dbReference type="GO" id="GO:0006417">
    <property type="term" value="P:regulation of translation"/>
    <property type="evidence" value="ECO:0007669"/>
    <property type="project" value="UniProtKB-KW"/>
</dbReference>
<reference evidence="5" key="1">
    <citation type="submission" date="2019-11" db="EMBL/GenBank/DDBJ databases">
        <title>Description of Pedobacter sp. LMG 31464T.</title>
        <authorList>
            <person name="Carlier A."/>
            <person name="Qi S."/>
            <person name="Vandamme P."/>
        </authorList>
    </citation>
    <scope>NUCLEOTIDE SEQUENCE</scope>
    <source>
        <strain evidence="5">LMG 31464</strain>
    </source>
</reference>
<dbReference type="EMBL" id="WNXD01000002">
    <property type="protein sequence ID" value="MBB2146014.1"/>
    <property type="molecule type" value="Genomic_DNA"/>
</dbReference>
<gene>
    <name evidence="5" type="ORF">GM921_10980</name>
</gene>
<dbReference type="InterPro" id="IPR001950">
    <property type="entry name" value="SUI1"/>
</dbReference>
<name>A0A923DXS2_9SPHI</name>
<evidence type="ECO:0000256" key="2">
    <source>
        <dbReference type="ARBA" id="ARBA00022845"/>
    </source>
</evidence>
<evidence type="ECO:0000313" key="5">
    <source>
        <dbReference type="EMBL" id="MBB2146014.1"/>
    </source>
</evidence>
<evidence type="ECO:0000256" key="1">
    <source>
        <dbReference type="ARBA" id="ARBA00005422"/>
    </source>
</evidence>
<accession>A0A923DXS2</accession>